<proteinExistence type="predicted"/>
<sequence>MKSSYGEGSNARLEPPPSEQEGQSVIGERGPPPIPEEASRIRQYFTFLRPLNAEARLRNLEKRLGYTLAHLHSYPTLMEAPILPEGMQPADLPDTIHSCSNYFLAVDKCVQTSVERNKYTKGFPYARLAGCKPHWIRFTRCAQFRDRLVMKSSIKWEKRRFETLSFTEREGYVKSLEAKTRFLEFAALRTPHEQEKIKYTRELSHLVERLKALQQPSENASLLSSPSPSSSVLV</sequence>
<evidence type="ECO:0000313" key="3">
    <source>
        <dbReference type="Proteomes" id="UP000823046"/>
    </source>
</evidence>
<dbReference type="Proteomes" id="UP000823046">
    <property type="component" value="Unassembled WGS sequence"/>
</dbReference>
<dbReference type="EMBL" id="JADAQX010000570">
    <property type="protein sequence ID" value="KAF8819873.1"/>
    <property type="molecule type" value="Genomic_DNA"/>
</dbReference>
<name>A0ABQ7J7D2_9APIC</name>
<keyword evidence="3" id="KW-1185">Reference proteome</keyword>
<reference evidence="2 3" key="1">
    <citation type="journal article" date="2020" name="bioRxiv">
        <title>Metabolic contributions of an alphaproteobacterial endosymbiont in the apicomplexan Cardiosporidium cionae.</title>
        <authorList>
            <person name="Hunter E.S."/>
            <person name="Paight C.J."/>
            <person name="Lane C.E."/>
        </authorList>
    </citation>
    <scope>NUCLEOTIDE SEQUENCE [LARGE SCALE GENOMIC DNA]</scope>
    <source>
        <strain evidence="2">ESH_2018</strain>
    </source>
</reference>
<accession>A0ABQ7J7D2</accession>
<gene>
    <name evidence="2" type="ORF">IE077_003869</name>
</gene>
<protein>
    <recommendedName>
        <fullName evidence="4">PX domain-containing protein</fullName>
    </recommendedName>
</protein>
<organism evidence="2 3">
    <name type="scientific">Cardiosporidium cionae</name>
    <dbReference type="NCBI Taxonomy" id="476202"/>
    <lineage>
        <taxon>Eukaryota</taxon>
        <taxon>Sar</taxon>
        <taxon>Alveolata</taxon>
        <taxon>Apicomplexa</taxon>
        <taxon>Aconoidasida</taxon>
        <taxon>Nephromycida</taxon>
        <taxon>Cardiosporidium</taxon>
    </lineage>
</organism>
<comment type="caution">
    <text evidence="2">The sequence shown here is derived from an EMBL/GenBank/DDBJ whole genome shotgun (WGS) entry which is preliminary data.</text>
</comment>
<feature type="region of interest" description="Disordered" evidence="1">
    <location>
        <begin position="1"/>
        <end position="33"/>
    </location>
</feature>
<evidence type="ECO:0000313" key="2">
    <source>
        <dbReference type="EMBL" id="KAF8819873.1"/>
    </source>
</evidence>
<evidence type="ECO:0000256" key="1">
    <source>
        <dbReference type="SAM" id="MobiDB-lite"/>
    </source>
</evidence>
<evidence type="ECO:0008006" key="4">
    <source>
        <dbReference type="Google" id="ProtNLM"/>
    </source>
</evidence>